<keyword evidence="15" id="KW-1185">Reference proteome</keyword>
<keyword evidence="5" id="KW-0812">Transmembrane</keyword>
<feature type="region of interest" description="Disordered" evidence="13">
    <location>
        <begin position="103"/>
        <end position="122"/>
    </location>
</feature>
<dbReference type="OrthoDB" id="205108at2759"/>
<dbReference type="FunFam" id="3.90.550.10:FF:000032">
    <property type="entry name" value="xyloglucan 6-xylosyltransferase 2"/>
    <property type="match status" value="1"/>
</dbReference>
<dbReference type="Gene3D" id="3.90.550.10">
    <property type="entry name" value="Spore Coat Polysaccharide Biosynthesis Protein SpsA, Chain A"/>
    <property type="match status" value="1"/>
</dbReference>
<evidence type="ECO:0000256" key="7">
    <source>
        <dbReference type="ARBA" id="ARBA00022989"/>
    </source>
</evidence>
<name>A0A9Q0FZG9_9ROSI</name>
<reference evidence="14" key="1">
    <citation type="submission" date="2022-02" db="EMBL/GenBank/DDBJ databases">
        <authorList>
            <person name="Henning P.M."/>
            <person name="McCubbin A.G."/>
            <person name="Shore J.S."/>
        </authorList>
    </citation>
    <scope>NUCLEOTIDE SEQUENCE</scope>
    <source>
        <strain evidence="14">F60SS</strain>
        <tissue evidence="14">Leaves</tissue>
    </source>
</reference>
<protein>
    <recommendedName>
        <fullName evidence="12">xyloglucan 6-xylosyltransferase</fullName>
        <ecNumber evidence="12">2.4.2.39</ecNumber>
    </recommendedName>
</protein>
<feature type="region of interest" description="Disordered" evidence="13">
    <location>
        <begin position="1"/>
        <end position="40"/>
    </location>
</feature>
<evidence type="ECO:0000256" key="6">
    <source>
        <dbReference type="ARBA" id="ARBA00022968"/>
    </source>
</evidence>
<dbReference type="AlphaFoldDB" id="A0A9Q0FZG9"/>
<dbReference type="InterPro" id="IPR008630">
    <property type="entry name" value="Glyco_trans_34"/>
</dbReference>
<keyword evidence="8" id="KW-0333">Golgi apparatus</keyword>
<keyword evidence="6" id="KW-0735">Signal-anchor</keyword>
<dbReference type="GO" id="GO:0033843">
    <property type="term" value="F:xyloglucan 6-xylosyltransferase activity"/>
    <property type="evidence" value="ECO:0007669"/>
    <property type="project" value="UniProtKB-EC"/>
</dbReference>
<evidence type="ECO:0000256" key="12">
    <source>
        <dbReference type="ARBA" id="ARBA00066326"/>
    </source>
</evidence>
<dbReference type="GO" id="GO:0005768">
    <property type="term" value="C:endosome"/>
    <property type="evidence" value="ECO:0007669"/>
    <property type="project" value="TreeGrafter"/>
</dbReference>
<dbReference type="GO" id="GO:0000139">
    <property type="term" value="C:Golgi membrane"/>
    <property type="evidence" value="ECO:0007669"/>
    <property type="project" value="UniProtKB-SubCell"/>
</dbReference>
<dbReference type="Proteomes" id="UP001141552">
    <property type="component" value="Unassembled WGS sequence"/>
</dbReference>
<evidence type="ECO:0000256" key="10">
    <source>
        <dbReference type="ARBA" id="ARBA00023180"/>
    </source>
</evidence>
<dbReference type="PANTHER" id="PTHR31311">
    <property type="entry name" value="XYLOGLUCAN 6-XYLOSYLTRANSFERASE 5-RELATED-RELATED"/>
    <property type="match status" value="1"/>
</dbReference>
<sequence length="466" mass="52594">MGQDNFTAQKRTSSGGAGGALPTTTATANGGGRAAGGGGARAAMSRGRQIHKTFNNIKITILCGFVTILVLRGTIGIGNLSSSDADAVNQHLMEEARRIIEEIRSDKDPTDADEPPEPEFNPNVTYTLGPKISNWDQERKVWLAQNPEFPNFFANGKPRILLLTGSPPNPCDNPIGDHYLLKAIKNKIDYCRIHGIEIVYNMAHLDKELAGYWAKLPMIRRLMLSHPEVEWIWWMDSDAMFTDMVFEIPVSKYDKHNLVIHGYPDLLFEQKSWIALNTGSFLFRNCQWSLDLLDAWAPMGPKGTVREEAGKILTANLKGRPAFEADDQSALIYLLLSQKDQWMDKVYVENQYYLHGYWAGLVDRYEEMIEKYHPGLGDERWPFVTHFVGCKPCGSYGDYPVERCLKSMERAFNFADNQVLNLYGFGHRGLLSPKIKRIRNESATPLEYVDQFDIRRPVHGNSGSKS</sequence>
<evidence type="ECO:0000256" key="1">
    <source>
        <dbReference type="ARBA" id="ARBA00004323"/>
    </source>
</evidence>
<evidence type="ECO:0000256" key="3">
    <source>
        <dbReference type="ARBA" id="ARBA00022676"/>
    </source>
</evidence>
<keyword evidence="7" id="KW-1133">Transmembrane helix</keyword>
<dbReference type="EC" id="2.4.2.39" evidence="12"/>
<reference evidence="14" key="2">
    <citation type="journal article" date="2023" name="Plants (Basel)">
        <title>Annotation of the Turnera subulata (Passifloraceae) Draft Genome Reveals the S-Locus Evolved after the Divergence of Turneroideae from Passifloroideae in a Stepwise Manner.</title>
        <authorList>
            <person name="Henning P.M."/>
            <person name="Roalson E.H."/>
            <person name="Mir W."/>
            <person name="McCubbin A.G."/>
            <person name="Shore J.S."/>
        </authorList>
    </citation>
    <scope>NUCLEOTIDE SEQUENCE</scope>
    <source>
        <strain evidence="14">F60SS</strain>
    </source>
</reference>
<evidence type="ECO:0000256" key="5">
    <source>
        <dbReference type="ARBA" id="ARBA00022692"/>
    </source>
</evidence>
<evidence type="ECO:0000256" key="4">
    <source>
        <dbReference type="ARBA" id="ARBA00022679"/>
    </source>
</evidence>
<feature type="compositionally biased region" description="Polar residues" evidence="13">
    <location>
        <begin position="1"/>
        <end position="14"/>
    </location>
</feature>
<comment type="similarity">
    <text evidence="2">Belongs to the glycosyltransferase 34 family.</text>
</comment>
<keyword evidence="3" id="KW-0328">Glycosyltransferase</keyword>
<evidence type="ECO:0000256" key="2">
    <source>
        <dbReference type="ARBA" id="ARBA00005664"/>
    </source>
</evidence>
<evidence type="ECO:0000256" key="8">
    <source>
        <dbReference type="ARBA" id="ARBA00023034"/>
    </source>
</evidence>
<dbReference type="GO" id="GO:0009969">
    <property type="term" value="P:xyloglucan biosynthetic process"/>
    <property type="evidence" value="ECO:0007669"/>
    <property type="project" value="TreeGrafter"/>
</dbReference>
<evidence type="ECO:0000313" key="15">
    <source>
        <dbReference type="Proteomes" id="UP001141552"/>
    </source>
</evidence>
<gene>
    <name evidence="14" type="primary">XXT5</name>
    <name evidence="14" type="ORF">Tsubulata_030129</name>
</gene>
<accession>A0A9Q0FZG9</accession>
<keyword evidence="9" id="KW-0472">Membrane</keyword>
<dbReference type="EMBL" id="JAKUCV010003299">
    <property type="protein sequence ID" value="KAJ4839510.1"/>
    <property type="molecule type" value="Genomic_DNA"/>
</dbReference>
<dbReference type="PANTHER" id="PTHR31311:SF13">
    <property type="entry name" value="XYLOGLUCAN 6-XYLOSYLTRANSFERASE 5-RELATED"/>
    <property type="match status" value="1"/>
</dbReference>
<dbReference type="Pfam" id="PF05637">
    <property type="entry name" value="Glyco_transf_34"/>
    <property type="match status" value="1"/>
</dbReference>
<dbReference type="InterPro" id="IPR029044">
    <property type="entry name" value="Nucleotide-diphossugar_trans"/>
</dbReference>
<dbReference type="GO" id="GO:0005802">
    <property type="term" value="C:trans-Golgi network"/>
    <property type="evidence" value="ECO:0007669"/>
    <property type="project" value="TreeGrafter"/>
</dbReference>
<comment type="catalytic activity">
    <reaction evidence="11">
        <text>Transfers an alpha-D-xylosyl residue from UDP-D-xylose to a glucose residue in xyloglucan, forming an alpha-(1-&gt;6)-D-xylosyl-D-glucose linkage.</text>
        <dbReference type="EC" id="2.4.2.39"/>
    </reaction>
</comment>
<evidence type="ECO:0000313" key="14">
    <source>
        <dbReference type="EMBL" id="KAJ4839510.1"/>
    </source>
</evidence>
<comment type="caution">
    <text evidence="14">The sequence shown here is derived from an EMBL/GenBank/DDBJ whole genome shotgun (WGS) entry which is preliminary data.</text>
</comment>
<keyword evidence="4" id="KW-0808">Transferase</keyword>
<feature type="compositionally biased region" description="Gly residues" evidence="13">
    <location>
        <begin position="29"/>
        <end position="40"/>
    </location>
</feature>
<evidence type="ECO:0000256" key="9">
    <source>
        <dbReference type="ARBA" id="ARBA00023136"/>
    </source>
</evidence>
<proteinExistence type="inferred from homology"/>
<evidence type="ECO:0000256" key="11">
    <source>
        <dbReference type="ARBA" id="ARBA00051628"/>
    </source>
</evidence>
<comment type="subcellular location">
    <subcellularLocation>
        <location evidence="1">Golgi apparatus membrane</location>
        <topology evidence="1">Single-pass type II membrane protein</topology>
    </subcellularLocation>
</comment>
<keyword evidence="10" id="KW-0325">Glycoprotein</keyword>
<dbReference type="GO" id="GO:0016758">
    <property type="term" value="F:hexosyltransferase activity"/>
    <property type="evidence" value="ECO:0007669"/>
    <property type="project" value="TreeGrafter"/>
</dbReference>
<organism evidence="14 15">
    <name type="scientific">Turnera subulata</name>
    <dbReference type="NCBI Taxonomy" id="218843"/>
    <lineage>
        <taxon>Eukaryota</taxon>
        <taxon>Viridiplantae</taxon>
        <taxon>Streptophyta</taxon>
        <taxon>Embryophyta</taxon>
        <taxon>Tracheophyta</taxon>
        <taxon>Spermatophyta</taxon>
        <taxon>Magnoliopsida</taxon>
        <taxon>eudicotyledons</taxon>
        <taxon>Gunneridae</taxon>
        <taxon>Pentapetalae</taxon>
        <taxon>rosids</taxon>
        <taxon>fabids</taxon>
        <taxon>Malpighiales</taxon>
        <taxon>Passifloraceae</taxon>
        <taxon>Turnera</taxon>
    </lineage>
</organism>
<evidence type="ECO:0000256" key="13">
    <source>
        <dbReference type="SAM" id="MobiDB-lite"/>
    </source>
</evidence>